<feature type="binding site" evidence="8">
    <location>
        <begin position="13"/>
        <end position="18"/>
    </location>
    <ligand>
        <name>ATP</name>
        <dbReference type="ChEBI" id="CHEBI:30616"/>
    </ligand>
</feature>
<evidence type="ECO:0000256" key="6">
    <source>
        <dbReference type="ARBA" id="ARBA00022840"/>
    </source>
</evidence>
<evidence type="ECO:0000256" key="8">
    <source>
        <dbReference type="HAMAP-Rule" id="MF_00376"/>
    </source>
</evidence>
<evidence type="ECO:0000256" key="3">
    <source>
        <dbReference type="ARBA" id="ARBA00022679"/>
    </source>
</evidence>
<sequence length="202" mass="21639">MPALRVGLTGGIACGKSLVAGMLRAHGAVVIDNDVLARQVVEPGTPGLAALVRRFGRAVLAADGSLDRHRLAAIVFEDASALEELNAIVHPLVRRAAAEAEARMPEDAVVVHDIPLLIESGQAGDFDLLVVVDVPEELQLRRLVEREGLDEAGARARIESQVGRPIRLAAADVVIDNAGTRQHTRDQVDALWHSLVRRSSRT</sequence>
<dbReference type="EC" id="2.7.1.24" evidence="8 9"/>
<dbReference type="GO" id="GO:0004140">
    <property type="term" value="F:dephospho-CoA kinase activity"/>
    <property type="evidence" value="ECO:0007669"/>
    <property type="project" value="UniProtKB-UniRule"/>
</dbReference>
<protein>
    <recommendedName>
        <fullName evidence="8 9">Dephospho-CoA kinase</fullName>
        <ecNumber evidence="8 9">2.7.1.24</ecNumber>
    </recommendedName>
    <alternativeName>
        <fullName evidence="8">Dephosphocoenzyme A kinase</fullName>
    </alternativeName>
</protein>
<dbReference type="GO" id="GO:0015937">
    <property type="term" value="P:coenzyme A biosynthetic process"/>
    <property type="evidence" value="ECO:0007669"/>
    <property type="project" value="UniProtKB-UniRule"/>
</dbReference>
<keyword evidence="6 8" id="KW-0067">ATP-binding</keyword>
<dbReference type="NCBIfam" id="NF002879">
    <property type="entry name" value="PRK03333.1"/>
    <property type="match status" value="1"/>
</dbReference>
<dbReference type="EMBL" id="FOGZ01000001">
    <property type="protein sequence ID" value="SER48662.1"/>
    <property type="molecule type" value="Genomic_DNA"/>
</dbReference>
<dbReference type="GO" id="GO:0005524">
    <property type="term" value="F:ATP binding"/>
    <property type="evidence" value="ECO:0007669"/>
    <property type="project" value="UniProtKB-UniRule"/>
</dbReference>
<dbReference type="InterPro" id="IPR001977">
    <property type="entry name" value="Depp_CoAkinase"/>
</dbReference>
<reference evidence="11" key="1">
    <citation type="submission" date="2016-10" db="EMBL/GenBank/DDBJ databases">
        <authorList>
            <person name="Varghese N."/>
            <person name="Submissions S."/>
        </authorList>
    </citation>
    <scope>NUCLEOTIDE SEQUENCE [LARGE SCALE GENOMIC DNA]</scope>
    <source>
        <strain evidence="11">DSM 16859</strain>
    </source>
</reference>
<dbReference type="Pfam" id="PF01121">
    <property type="entry name" value="CoaE"/>
    <property type="match status" value="1"/>
</dbReference>
<keyword evidence="3 8" id="KW-0808">Transferase</keyword>
<dbReference type="SUPFAM" id="SSF52540">
    <property type="entry name" value="P-loop containing nucleoside triphosphate hydrolases"/>
    <property type="match status" value="1"/>
</dbReference>
<dbReference type="PANTHER" id="PTHR10695:SF46">
    <property type="entry name" value="BIFUNCTIONAL COENZYME A SYNTHASE-RELATED"/>
    <property type="match status" value="1"/>
</dbReference>
<evidence type="ECO:0000256" key="5">
    <source>
        <dbReference type="ARBA" id="ARBA00022777"/>
    </source>
</evidence>
<dbReference type="CDD" id="cd02022">
    <property type="entry name" value="DPCK"/>
    <property type="match status" value="1"/>
</dbReference>
<keyword evidence="7 8" id="KW-0173">Coenzyme A biosynthesis</keyword>
<comment type="function">
    <text evidence="8">Catalyzes the phosphorylation of the 3'-hydroxyl group of dephosphocoenzyme A to form coenzyme A.</text>
</comment>
<evidence type="ECO:0000313" key="10">
    <source>
        <dbReference type="EMBL" id="SER48662.1"/>
    </source>
</evidence>
<dbReference type="FunFam" id="3.40.50.300:FF:000991">
    <property type="entry name" value="Dephospho-CoA kinase"/>
    <property type="match status" value="1"/>
</dbReference>
<keyword evidence="2 8" id="KW-0963">Cytoplasm</keyword>
<evidence type="ECO:0000256" key="7">
    <source>
        <dbReference type="ARBA" id="ARBA00022993"/>
    </source>
</evidence>
<comment type="similarity">
    <text evidence="1 8">Belongs to the CoaE family.</text>
</comment>
<keyword evidence="11" id="KW-1185">Reference proteome</keyword>
<dbReference type="PANTHER" id="PTHR10695">
    <property type="entry name" value="DEPHOSPHO-COA KINASE-RELATED"/>
    <property type="match status" value="1"/>
</dbReference>
<dbReference type="RefSeq" id="WP_091966575.1">
    <property type="nucleotide sequence ID" value="NZ_FOGZ01000001.1"/>
</dbReference>
<dbReference type="STRING" id="64702.SAMN05443377_101106"/>
<dbReference type="OrthoDB" id="9812943at2"/>
<evidence type="ECO:0000256" key="4">
    <source>
        <dbReference type="ARBA" id="ARBA00022741"/>
    </source>
</evidence>
<accession>A0A1H9PKC1</accession>
<evidence type="ECO:0000256" key="1">
    <source>
        <dbReference type="ARBA" id="ARBA00009018"/>
    </source>
</evidence>
<dbReference type="Gene3D" id="3.40.50.300">
    <property type="entry name" value="P-loop containing nucleotide triphosphate hydrolases"/>
    <property type="match status" value="1"/>
</dbReference>
<proteinExistence type="inferred from homology"/>
<dbReference type="PROSITE" id="PS51219">
    <property type="entry name" value="DPCK"/>
    <property type="match status" value="1"/>
</dbReference>
<comment type="catalytic activity">
    <reaction evidence="8">
        <text>3'-dephospho-CoA + ATP = ADP + CoA + H(+)</text>
        <dbReference type="Rhea" id="RHEA:18245"/>
        <dbReference type="ChEBI" id="CHEBI:15378"/>
        <dbReference type="ChEBI" id="CHEBI:30616"/>
        <dbReference type="ChEBI" id="CHEBI:57287"/>
        <dbReference type="ChEBI" id="CHEBI:57328"/>
        <dbReference type="ChEBI" id="CHEBI:456216"/>
        <dbReference type="EC" id="2.7.1.24"/>
    </reaction>
</comment>
<dbReference type="UniPathway" id="UPA00241">
    <property type="reaction ID" value="UER00356"/>
</dbReference>
<evidence type="ECO:0000256" key="2">
    <source>
        <dbReference type="ARBA" id="ARBA00022490"/>
    </source>
</evidence>
<organism evidence="10 11">
    <name type="scientific">Propionibacterium cyclohexanicum</name>
    <dbReference type="NCBI Taxonomy" id="64702"/>
    <lineage>
        <taxon>Bacteria</taxon>
        <taxon>Bacillati</taxon>
        <taxon>Actinomycetota</taxon>
        <taxon>Actinomycetes</taxon>
        <taxon>Propionibacteriales</taxon>
        <taxon>Propionibacteriaceae</taxon>
        <taxon>Propionibacterium</taxon>
    </lineage>
</organism>
<evidence type="ECO:0000313" key="11">
    <source>
        <dbReference type="Proteomes" id="UP000198815"/>
    </source>
</evidence>
<keyword evidence="4 8" id="KW-0547">Nucleotide-binding</keyword>
<dbReference type="NCBIfam" id="TIGR00152">
    <property type="entry name" value="dephospho-CoA kinase"/>
    <property type="match status" value="1"/>
</dbReference>
<dbReference type="InterPro" id="IPR027417">
    <property type="entry name" value="P-loop_NTPase"/>
</dbReference>
<comment type="subcellular location">
    <subcellularLocation>
        <location evidence="8">Cytoplasm</location>
    </subcellularLocation>
</comment>
<dbReference type="AlphaFoldDB" id="A0A1H9PKC1"/>
<name>A0A1H9PKC1_9ACTN</name>
<keyword evidence="5 8" id="KW-0418">Kinase</keyword>
<dbReference type="Proteomes" id="UP000198815">
    <property type="component" value="Unassembled WGS sequence"/>
</dbReference>
<evidence type="ECO:0000256" key="9">
    <source>
        <dbReference type="NCBIfam" id="TIGR00152"/>
    </source>
</evidence>
<dbReference type="HAMAP" id="MF_00376">
    <property type="entry name" value="Dephospho_CoA_kinase"/>
    <property type="match status" value="1"/>
</dbReference>
<gene>
    <name evidence="8" type="primary">coaE</name>
    <name evidence="10" type="ORF">SAMN05443377_101106</name>
</gene>
<dbReference type="GO" id="GO:0005737">
    <property type="term" value="C:cytoplasm"/>
    <property type="evidence" value="ECO:0007669"/>
    <property type="project" value="UniProtKB-SubCell"/>
</dbReference>
<comment type="pathway">
    <text evidence="8">Cofactor biosynthesis; coenzyme A biosynthesis; CoA from (R)-pantothenate: step 5/5.</text>
</comment>